<protein>
    <submittedName>
        <fullName evidence="2">Uncharacterized protein</fullName>
    </submittedName>
</protein>
<feature type="compositionally biased region" description="Acidic residues" evidence="1">
    <location>
        <begin position="159"/>
        <end position="185"/>
    </location>
</feature>
<comment type="caution">
    <text evidence="2">The sequence shown here is derived from an EMBL/GenBank/DDBJ whole genome shotgun (WGS) entry which is preliminary data.</text>
</comment>
<dbReference type="Proteomes" id="UP000244722">
    <property type="component" value="Unassembled WGS sequence"/>
</dbReference>
<feature type="region of interest" description="Disordered" evidence="1">
    <location>
        <begin position="1"/>
        <end position="29"/>
    </location>
</feature>
<feature type="compositionally biased region" description="Polar residues" evidence="1">
    <location>
        <begin position="207"/>
        <end position="216"/>
    </location>
</feature>
<sequence length="216" mass="24242">MGSTLLAGSPLNAPPSRSSASTDPLTLQGRGRSFTIHGAAGSQVAASGEPAVGLARAMTFETCRVRDHILGRTRFKIRLGRRHPGTNRPEETHTSPSMPTGGEDCTSDYQLTVEDMEGDLDMTVRENKLDEREVYEEWEEDEEDQDVDFIDLMKMIYKEEEEKEEEETDDNGDDDNDDNYYDDGEREPSSDSLSQSENSDVDMIHQQKLTFDPHTS</sequence>
<organism evidence="2 3">
    <name type="scientific">Tuber borchii</name>
    <name type="common">White truffle</name>
    <dbReference type="NCBI Taxonomy" id="42251"/>
    <lineage>
        <taxon>Eukaryota</taxon>
        <taxon>Fungi</taxon>
        <taxon>Dikarya</taxon>
        <taxon>Ascomycota</taxon>
        <taxon>Pezizomycotina</taxon>
        <taxon>Pezizomycetes</taxon>
        <taxon>Pezizales</taxon>
        <taxon>Tuberaceae</taxon>
        <taxon>Tuber</taxon>
    </lineage>
</organism>
<feature type="compositionally biased region" description="Polar residues" evidence="1">
    <location>
        <begin position="15"/>
        <end position="25"/>
    </location>
</feature>
<name>A0A2T6Z9L2_TUBBO</name>
<dbReference type="EMBL" id="NESQ01000701">
    <property type="protein sequence ID" value="PUU72165.1"/>
    <property type="molecule type" value="Genomic_DNA"/>
</dbReference>
<proteinExistence type="predicted"/>
<evidence type="ECO:0000313" key="3">
    <source>
        <dbReference type="Proteomes" id="UP000244722"/>
    </source>
</evidence>
<evidence type="ECO:0000256" key="1">
    <source>
        <dbReference type="SAM" id="MobiDB-lite"/>
    </source>
</evidence>
<feature type="region of interest" description="Disordered" evidence="1">
    <location>
        <begin position="79"/>
        <end position="107"/>
    </location>
</feature>
<keyword evidence="3" id="KW-1185">Reference proteome</keyword>
<feature type="region of interest" description="Disordered" evidence="1">
    <location>
        <begin position="155"/>
        <end position="216"/>
    </location>
</feature>
<evidence type="ECO:0000313" key="2">
    <source>
        <dbReference type="EMBL" id="PUU72165.1"/>
    </source>
</evidence>
<dbReference type="AlphaFoldDB" id="A0A2T6Z9L2"/>
<gene>
    <name evidence="2" type="ORF">B9Z19DRAFT_1138936</name>
</gene>
<accession>A0A2T6Z9L2</accession>
<reference evidence="2 3" key="1">
    <citation type="submission" date="2017-04" db="EMBL/GenBank/DDBJ databases">
        <title>Draft genome sequence of Tuber borchii Vittad., a whitish edible truffle.</title>
        <authorList>
            <consortium name="DOE Joint Genome Institute"/>
            <person name="Murat C."/>
            <person name="Kuo A."/>
            <person name="Barry K.W."/>
            <person name="Clum A."/>
            <person name="Dockter R.B."/>
            <person name="Fauchery L."/>
            <person name="Iotti M."/>
            <person name="Kohler A."/>
            <person name="Labutti K."/>
            <person name="Lindquist E.A."/>
            <person name="Lipzen A."/>
            <person name="Ohm R.A."/>
            <person name="Wang M."/>
            <person name="Grigoriev I.V."/>
            <person name="Zambonelli A."/>
            <person name="Martin F.M."/>
        </authorList>
    </citation>
    <scope>NUCLEOTIDE SEQUENCE [LARGE SCALE GENOMIC DNA]</scope>
    <source>
        <strain evidence="2 3">Tbo3840</strain>
    </source>
</reference>